<evidence type="ECO:0000313" key="2">
    <source>
        <dbReference type="EMBL" id="MRD47901.1"/>
    </source>
</evidence>
<keyword evidence="1" id="KW-0812">Transmembrane</keyword>
<dbReference type="PROSITE" id="PS51257">
    <property type="entry name" value="PROKAR_LIPOPROTEIN"/>
    <property type="match status" value="1"/>
</dbReference>
<feature type="transmembrane region" description="Helical" evidence="1">
    <location>
        <begin position="48"/>
        <end position="69"/>
    </location>
</feature>
<name>A0A844BBL6_9BURK</name>
<keyword evidence="1" id="KW-1133">Transmembrane helix</keyword>
<keyword evidence="3" id="KW-1185">Reference proteome</keyword>
<sequence>MGRQQLLWAAWPAFLAACALELLVFAFVDPTDMQLGGQPLTLSRQGVYSIAFFLFWGISFAAGVLASALRLPADDVDRCPFKPGDRPDDCLRH</sequence>
<keyword evidence="1" id="KW-0472">Membrane</keyword>
<dbReference type="RefSeq" id="WP_323740895.1">
    <property type="nucleotide sequence ID" value="NZ_WJBU01000010.1"/>
</dbReference>
<dbReference type="EMBL" id="WJBU01000010">
    <property type="protein sequence ID" value="MRD47901.1"/>
    <property type="molecule type" value="Genomic_DNA"/>
</dbReference>
<dbReference type="AlphaFoldDB" id="A0A844BBL6"/>
<protein>
    <submittedName>
        <fullName evidence="2">Uncharacterized protein</fullName>
    </submittedName>
</protein>
<dbReference type="Proteomes" id="UP000487350">
    <property type="component" value="Unassembled WGS sequence"/>
</dbReference>
<feature type="transmembrane region" description="Helical" evidence="1">
    <location>
        <begin position="7"/>
        <end position="28"/>
    </location>
</feature>
<accession>A0A844BBL6</accession>
<evidence type="ECO:0000256" key="1">
    <source>
        <dbReference type="SAM" id="Phobius"/>
    </source>
</evidence>
<gene>
    <name evidence="2" type="ORF">GHT07_11475</name>
</gene>
<proteinExistence type="predicted"/>
<reference evidence="2 3" key="1">
    <citation type="submission" date="2019-11" db="EMBL/GenBank/DDBJ databases">
        <title>Caenimonas koreensis gen. nov., sp. nov., isolated from activated sludge.</title>
        <authorList>
            <person name="Seung H.R."/>
        </authorList>
    </citation>
    <scope>NUCLEOTIDE SEQUENCE [LARGE SCALE GENOMIC DNA]</scope>
    <source>
        <strain evidence="2 3">EMB320</strain>
    </source>
</reference>
<evidence type="ECO:0000313" key="3">
    <source>
        <dbReference type="Proteomes" id="UP000487350"/>
    </source>
</evidence>
<organism evidence="2 3">
    <name type="scientific">Caenimonas koreensis DSM 17982</name>
    <dbReference type="NCBI Taxonomy" id="1121255"/>
    <lineage>
        <taxon>Bacteria</taxon>
        <taxon>Pseudomonadati</taxon>
        <taxon>Pseudomonadota</taxon>
        <taxon>Betaproteobacteria</taxon>
        <taxon>Burkholderiales</taxon>
        <taxon>Comamonadaceae</taxon>
        <taxon>Caenimonas</taxon>
    </lineage>
</organism>
<comment type="caution">
    <text evidence="2">The sequence shown here is derived from an EMBL/GenBank/DDBJ whole genome shotgun (WGS) entry which is preliminary data.</text>
</comment>